<keyword evidence="4 5" id="KW-0720">Serine protease</keyword>
<dbReference type="InterPro" id="IPR011989">
    <property type="entry name" value="ARM-like"/>
</dbReference>
<dbReference type="AlphaFoldDB" id="A0A3M7KYJ6"/>
<evidence type="ECO:0000313" key="9">
    <source>
        <dbReference type="Proteomes" id="UP000279271"/>
    </source>
</evidence>
<evidence type="ECO:0000259" key="7">
    <source>
        <dbReference type="Pfam" id="PF18051"/>
    </source>
</evidence>
<dbReference type="PROSITE" id="PS00136">
    <property type="entry name" value="SUBTILASE_ASP"/>
    <property type="match status" value="1"/>
</dbReference>
<evidence type="ECO:0008006" key="10">
    <source>
        <dbReference type="Google" id="ProtNLM"/>
    </source>
</evidence>
<evidence type="ECO:0000256" key="4">
    <source>
        <dbReference type="ARBA" id="ARBA00022825"/>
    </source>
</evidence>
<dbReference type="PANTHER" id="PTHR10943">
    <property type="entry name" value="26S PROTEASOME NON-ATPASE REGULATORY SUBUNIT"/>
    <property type="match status" value="1"/>
</dbReference>
<dbReference type="GO" id="GO:0004252">
    <property type="term" value="F:serine-type endopeptidase activity"/>
    <property type="evidence" value="ECO:0007669"/>
    <property type="project" value="UniProtKB-UniRule"/>
</dbReference>
<dbReference type="InterPro" id="IPR015500">
    <property type="entry name" value="Peptidase_S8_subtilisin-rel"/>
</dbReference>
<dbReference type="InterPro" id="IPR034193">
    <property type="entry name" value="PCSK9_ProteinaseK-like"/>
</dbReference>
<reference evidence="9" key="1">
    <citation type="journal article" date="2018" name="Algal Res.">
        <title>Characterization of plant carbon substrate utilization by Auxenochlorella protothecoides.</title>
        <authorList>
            <person name="Vogler B.W."/>
            <person name="Starkenburg S.R."/>
            <person name="Sudasinghe N."/>
            <person name="Schambach J.Y."/>
            <person name="Rollin J.A."/>
            <person name="Pattathil S."/>
            <person name="Barry A.N."/>
        </authorList>
    </citation>
    <scope>NUCLEOTIDE SEQUENCE [LARGE SCALE GENOMIC DNA]</scope>
    <source>
        <strain evidence="9">UTEX 25</strain>
    </source>
</reference>
<evidence type="ECO:0000256" key="5">
    <source>
        <dbReference type="PROSITE-ProRule" id="PRU01240"/>
    </source>
</evidence>
<dbReference type="Pfam" id="PF18051">
    <property type="entry name" value="RPN1_C"/>
    <property type="match status" value="1"/>
</dbReference>
<dbReference type="Gene3D" id="3.40.50.200">
    <property type="entry name" value="Peptidase S8/S53 domain"/>
    <property type="match status" value="1"/>
</dbReference>
<dbReference type="Gene3D" id="1.25.10.10">
    <property type="entry name" value="Leucine-rich Repeat Variant"/>
    <property type="match status" value="1"/>
</dbReference>
<dbReference type="GO" id="GO:0008540">
    <property type="term" value="C:proteasome regulatory particle, base subcomplex"/>
    <property type="evidence" value="ECO:0007669"/>
    <property type="project" value="TreeGrafter"/>
</dbReference>
<gene>
    <name evidence="8" type="ORF">APUTEX25_005362</name>
</gene>
<keyword evidence="1 5" id="KW-0645">Protease</keyword>
<dbReference type="GO" id="GO:0043161">
    <property type="term" value="P:proteasome-mediated ubiquitin-dependent protein catabolic process"/>
    <property type="evidence" value="ECO:0007669"/>
    <property type="project" value="TreeGrafter"/>
</dbReference>
<feature type="active site" description="Charge relay system" evidence="5">
    <location>
        <position position="1046"/>
    </location>
</feature>
<sequence length="1235" mass="128480">STIAVLGVAMVASGEELGTAMAYRALEHLLQYGEPSVRRGVPLALALLNVSNPEVGVMDTLSRLSHDADADVAGSAVLALGFVGAGTNNARLAGILRALSSYYHKEPTLLYTVRLAQGLTHMGKGLLTLDPYHADRALLSAPALAGILTVLFAGLDMKACLGGRQHYLLYALVPALHPRMLMTLDEEGKQLSVPVRVGAAVDVVAAAGRPKTVTGFQTHTTPVLLSAGERAELGTTKYLPLTSVLEGVVVLRPNPDWVEEAEAAPPRPTLLVGDGSLEACRDAYDRLQRKVLDLQVVQFGLDGKNELPVPPGRSPWSDLVPLARSLRETMTSLHESGDLMRQVYELSLDICVEARDLGETLKCAQTLVHSLYPRAAAASSSPAPTAASAHVDAQPWATAAAVLTLCHAALDPRGTGGMTTATSLAALPEAVLRSPEVRCALGMLCALSRRDWTALLSRGAGAPRRLRCVLAQRLAAGRAEALAVLCASYRSLEAEAAGRWLQCPAAELPALLKALADGMLSRSWAAALCLLCAGLVHAEEELPCLSCVLYSAVDATALLNEVRELIVQCCWGSGGKYHGIAAETCSGPGGIPFHSPKPAHHAAPSPSTNIQITDSGDTVFNTKLASGWQQFGQGARFPVPMNVVENRNDSDNSIPRGLLTATVAPWGEYSLGATVPFAGDGLLELWIKGSVMFGAAIQFRDRRTLRSSRPASLNSRFNPTTFVVLGPDDSGWFRALVNVTAATDVPGYSCTSNTWDTISFVDISGQGFALAIAEANLFPEEQEVQTESATTGIPASPSDVAINSASDLVPLYGPSGELVINTGAFPDSYDFLLALKPTATSGDVARICNTLAGTASGNVAEFRGSCNAGLQAQILNAEIDSDSPLSWPFTSVTLNSEFDLNKMRQAVGSVVRYIERDRITGITDVDLLTEAGEAGGDPAPRKELEGTVRRALLRAATPEVESLEEGKLVANEVLTAQSDPIPWGLDRIDQGALPLNGVFDPVGGGAGVHIYVLDTGLLSTHEDFVGRVGEGVNSAGGADTSDGQGHGTHVSGTAMGTRYGVAKQAIIHPVKVLGDNGAGSYSNVVAGLAWVKQHVAANGWPAVVSMSLGGAFSPVINDAAADVIAAGIPVVTSAGNDYGGDACSQSPASLPGAITVASSDDMDIISAFSNIGTCVDIFAPGSDITSAGIASNTASAVLSGTSQAAPHVKARLVAGGAPISFSPSTAPVFLQANTI</sequence>
<dbReference type="Pfam" id="PF00082">
    <property type="entry name" value="Peptidase_S8"/>
    <property type="match status" value="1"/>
</dbReference>
<accession>A0A3M7KYJ6</accession>
<dbReference type="SUPFAM" id="SSF52743">
    <property type="entry name" value="Subtilisin-like"/>
    <property type="match status" value="1"/>
</dbReference>
<dbReference type="InterPro" id="IPR036852">
    <property type="entry name" value="Peptidase_S8/S53_dom_sf"/>
</dbReference>
<feature type="domain" description="Peptidase S8/S53" evidence="6">
    <location>
        <begin position="1005"/>
        <end position="1208"/>
    </location>
</feature>
<comment type="similarity">
    <text evidence="5">Belongs to the peptidase S8 family.</text>
</comment>
<protein>
    <recommendedName>
        <fullName evidence="10">Peptidase S8/S53 domain-containing protein</fullName>
    </recommendedName>
</protein>
<feature type="active site" description="Charge relay system" evidence="5">
    <location>
        <position position="1014"/>
    </location>
</feature>
<evidence type="ECO:0000256" key="2">
    <source>
        <dbReference type="ARBA" id="ARBA00022737"/>
    </source>
</evidence>
<dbReference type="PANTHER" id="PTHR10943:SF1">
    <property type="entry name" value="26S PROTEASOME NON-ATPASE REGULATORY SUBUNIT 2"/>
    <property type="match status" value="1"/>
</dbReference>
<keyword evidence="2" id="KW-0677">Repeat</keyword>
<dbReference type="CDD" id="cd04077">
    <property type="entry name" value="Peptidases_S8_PCSK9_ProteinaseK_like"/>
    <property type="match status" value="1"/>
</dbReference>
<dbReference type="PRINTS" id="PR00723">
    <property type="entry name" value="SUBTILISIN"/>
</dbReference>
<name>A0A3M7KYJ6_AUXPR</name>
<evidence type="ECO:0000256" key="1">
    <source>
        <dbReference type="ARBA" id="ARBA00022670"/>
    </source>
</evidence>
<feature type="non-terminal residue" evidence="8">
    <location>
        <position position="1"/>
    </location>
</feature>
<proteinExistence type="inferred from homology"/>
<dbReference type="InterPro" id="IPR000209">
    <property type="entry name" value="Peptidase_S8/S53_dom"/>
</dbReference>
<keyword evidence="3 5" id="KW-0378">Hydrolase</keyword>
<evidence type="ECO:0000313" key="8">
    <source>
        <dbReference type="EMBL" id="RMZ54206.1"/>
    </source>
</evidence>
<dbReference type="EMBL" id="QOKY01000183">
    <property type="protein sequence ID" value="RMZ54206.1"/>
    <property type="molecule type" value="Genomic_DNA"/>
</dbReference>
<feature type="domain" description="26S proteasome non-ATPase regulatory subunit RPN1 C-terminal" evidence="7">
    <location>
        <begin position="204"/>
        <end position="257"/>
    </location>
</feature>
<dbReference type="PROSITE" id="PS51892">
    <property type="entry name" value="SUBTILASE"/>
    <property type="match status" value="1"/>
</dbReference>
<dbReference type="InterPro" id="IPR023827">
    <property type="entry name" value="Peptidase_S8_Asp-AS"/>
</dbReference>
<dbReference type="GO" id="GO:0034515">
    <property type="term" value="C:proteasome storage granule"/>
    <property type="evidence" value="ECO:0007669"/>
    <property type="project" value="TreeGrafter"/>
</dbReference>
<organism evidence="8 9">
    <name type="scientific">Auxenochlorella protothecoides</name>
    <name type="common">Green microalga</name>
    <name type="synonym">Chlorella protothecoides</name>
    <dbReference type="NCBI Taxonomy" id="3075"/>
    <lineage>
        <taxon>Eukaryota</taxon>
        <taxon>Viridiplantae</taxon>
        <taxon>Chlorophyta</taxon>
        <taxon>core chlorophytes</taxon>
        <taxon>Trebouxiophyceae</taxon>
        <taxon>Chlorellales</taxon>
        <taxon>Chlorellaceae</taxon>
        <taxon>Auxenochlorella</taxon>
    </lineage>
</organism>
<comment type="caution">
    <text evidence="8">The sequence shown here is derived from an EMBL/GenBank/DDBJ whole genome shotgun (WGS) entry which is preliminary data.</text>
</comment>
<dbReference type="FunFam" id="3.40.50.200:FF:000016">
    <property type="entry name" value="Proprotein convertase subtilisin/kexin type 9"/>
    <property type="match status" value="1"/>
</dbReference>
<dbReference type="InterPro" id="IPR041433">
    <property type="entry name" value="RPN1_C"/>
</dbReference>
<feature type="active site" description="Charge relay system" evidence="5">
    <location>
        <position position="1202"/>
    </location>
</feature>
<evidence type="ECO:0000256" key="3">
    <source>
        <dbReference type="ARBA" id="ARBA00022801"/>
    </source>
</evidence>
<dbReference type="Proteomes" id="UP000279271">
    <property type="component" value="Unassembled WGS sequence"/>
</dbReference>
<evidence type="ECO:0000259" key="6">
    <source>
        <dbReference type="Pfam" id="PF00082"/>
    </source>
</evidence>
<dbReference type="GO" id="GO:0005634">
    <property type="term" value="C:nucleus"/>
    <property type="evidence" value="ECO:0007669"/>
    <property type="project" value="TreeGrafter"/>
</dbReference>